<feature type="region of interest" description="Disordered" evidence="1">
    <location>
        <begin position="187"/>
        <end position="218"/>
    </location>
</feature>
<protein>
    <submittedName>
        <fullName evidence="4">Mucin-2-like</fullName>
    </submittedName>
</protein>
<dbReference type="PROSITE" id="PS50024">
    <property type="entry name" value="SEA"/>
    <property type="match status" value="1"/>
</dbReference>
<dbReference type="RefSeq" id="XP_006812890.1">
    <property type="nucleotide sequence ID" value="XM_006812827.1"/>
</dbReference>
<evidence type="ECO:0000256" key="1">
    <source>
        <dbReference type="SAM" id="MobiDB-lite"/>
    </source>
</evidence>
<proteinExistence type="predicted"/>
<evidence type="ECO:0000313" key="3">
    <source>
        <dbReference type="Proteomes" id="UP000694865"/>
    </source>
</evidence>
<evidence type="ECO:0000259" key="2">
    <source>
        <dbReference type="PROSITE" id="PS50024"/>
    </source>
</evidence>
<dbReference type="InterPro" id="IPR036364">
    <property type="entry name" value="SEA_dom_sf"/>
</dbReference>
<keyword evidence="3" id="KW-1185">Reference proteome</keyword>
<dbReference type="Pfam" id="PF01390">
    <property type="entry name" value="SEA"/>
    <property type="match status" value="1"/>
</dbReference>
<evidence type="ECO:0000313" key="4">
    <source>
        <dbReference type="RefSeq" id="XP_006812890.1"/>
    </source>
</evidence>
<dbReference type="InterPro" id="IPR000082">
    <property type="entry name" value="SEA_dom"/>
</dbReference>
<dbReference type="GeneID" id="102806765"/>
<dbReference type="Gene3D" id="3.30.70.960">
    <property type="entry name" value="SEA domain"/>
    <property type="match status" value="1"/>
</dbReference>
<reference evidence="4" key="1">
    <citation type="submission" date="2025-08" db="UniProtKB">
        <authorList>
            <consortium name="RefSeq"/>
        </authorList>
    </citation>
    <scope>IDENTIFICATION</scope>
    <source>
        <tissue evidence="4">Testes</tissue>
    </source>
</reference>
<dbReference type="Proteomes" id="UP000694865">
    <property type="component" value="Unplaced"/>
</dbReference>
<feature type="domain" description="SEA" evidence="2">
    <location>
        <begin position="19"/>
        <end position="131"/>
    </location>
</feature>
<gene>
    <name evidence="4" type="primary">LOC102806765</name>
</gene>
<accession>A0ABM0LYP9</accession>
<name>A0ABM0LYP9_SACKO</name>
<organism evidence="3 4">
    <name type="scientific">Saccoglossus kowalevskii</name>
    <name type="common">Acorn worm</name>
    <dbReference type="NCBI Taxonomy" id="10224"/>
    <lineage>
        <taxon>Eukaryota</taxon>
        <taxon>Metazoa</taxon>
        <taxon>Hemichordata</taxon>
        <taxon>Enteropneusta</taxon>
        <taxon>Harrimaniidae</taxon>
        <taxon>Saccoglossus</taxon>
    </lineage>
</organism>
<sequence>MDTDKTNSEEKAKDPEMNVTQTYHGTFAITFIDYMAAEYLDEYDNPDTPQYQVLEQNITNMLHETYVSVDQFVEFLYSELLDVRNGSIIVDFMLVFKIKRKNYQLSIVELKQVLHHTIIVGDTVFQIDTDSIVITEHITTLPPTTVESTVLPVTITFPPPPPPPPPPPFTTRAPPSTITTMQTETSVMTTMRPSTPGRTARVTTQPPTTKTTTESTSM</sequence>
<dbReference type="SUPFAM" id="SSF82671">
    <property type="entry name" value="SEA domain"/>
    <property type="match status" value="1"/>
</dbReference>
<feature type="compositionally biased region" description="Low complexity" evidence="1">
    <location>
        <begin position="199"/>
        <end position="218"/>
    </location>
</feature>